<protein>
    <submittedName>
        <fullName evidence="6">GroEL equatorial domain-like protein</fullName>
    </submittedName>
</protein>
<dbReference type="GO" id="GO:0005524">
    <property type="term" value="F:ATP binding"/>
    <property type="evidence" value="ECO:0007669"/>
    <property type="project" value="UniProtKB-KW"/>
</dbReference>
<keyword evidence="5" id="KW-0143">Chaperone</keyword>
<gene>
    <name evidence="6" type="ORF">FA15DRAFT_709978</name>
</gene>
<evidence type="ECO:0000313" key="6">
    <source>
        <dbReference type="EMBL" id="TFK18319.1"/>
    </source>
</evidence>
<dbReference type="AlphaFoldDB" id="A0A5C3KE01"/>
<name>A0A5C3KE01_COPMA</name>
<sequence>MLKGIDLLTNTASVTLAPKGCSAVIRRPQNHHNGVTVSLKDKFDTLGTRLIQDVTSNTNEVEGDGTTTATVLARAIYIEGVKNVAAGCNPWTSAAVHKSPSTASSPSSLARQNLATISANGDVHIGNLLAQAMEKVGKEDVGITEGMRLDRSYISPYYTTDVKTQKVEFEKPMILRSKKIRLFKDMAGTIGQAYRGFGERKDMHDDALNAARAAVEEGILLGGGVALLTASLQLATASPSASASSTFSLTSPNAPLIPTANSDQELGVAIVRCAITTPIRTILANAGEESSVVVGALLTTYVSEYKFWWGYDAAKGEYVDMVERGIVPTQGCEDYVG</sequence>
<dbReference type="SUPFAM" id="SSF52029">
    <property type="entry name" value="GroEL apical domain-like"/>
    <property type="match status" value="1"/>
</dbReference>
<comment type="similarity">
    <text evidence="2">Belongs to the TCP-1 chaperonin family.</text>
</comment>
<dbReference type="SUPFAM" id="SSF54849">
    <property type="entry name" value="GroEL-intermediate domain like"/>
    <property type="match status" value="1"/>
</dbReference>
<dbReference type="Gene3D" id="3.50.7.10">
    <property type="entry name" value="GroEL"/>
    <property type="match status" value="1"/>
</dbReference>
<dbReference type="EMBL" id="ML210412">
    <property type="protein sequence ID" value="TFK18319.1"/>
    <property type="molecule type" value="Genomic_DNA"/>
</dbReference>
<evidence type="ECO:0000256" key="3">
    <source>
        <dbReference type="ARBA" id="ARBA00022741"/>
    </source>
</evidence>
<dbReference type="Pfam" id="PF00118">
    <property type="entry name" value="Cpn60_TCP1"/>
    <property type="match status" value="1"/>
</dbReference>
<dbReference type="InterPro" id="IPR027410">
    <property type="entry name" value="TCP-1-like_intermed_sf"/>
</dbReference>
<dbReference type="GO" id="GO:0042026">
    <property type="term" value="P:protein refolding"/>
    <property type="evidence" value="ECO:0007669"/>
    <property type="project" value="InterPro"/>
</dbReference>
<evidence type="ECO:0000256" key="1">
    <source>
        <dbReference type="ARBA" id="ARBA00006607"/>
    </source>
</evidence>
<accession>A0A5C3KE01</accession>
<keyword evidence="3" id="KW-0547">Nucleotide-binding</keyword>
<comment type="similarity">
    <text evidence="1">Belongs to the chaperonin (HSP60) family.</text>
</comment>
<dbReference type="GO" id="GO:0140662">
    <property type="term" value="F:ATP-dependent protein folding chaperone"/>
    <property type="evidence" value="ECO:0007669"/>
    <property type="project" value="InterPro"/>
</dbReference>
<dbReference type="SUPFAM" id="SSF48592">
    <property type="entry name" value="GroEL equatorial domain-like"/>
    <property type="match status" value="1"/>
</dbReference>
<dbReference type="PROSITE" id="PS00296">
    <property type="entry name" value="CHAPERONINS_CPN60"/>
    <property type="match status" value="1"/>
</dbReference>
<reference evidence="6 7" key="1">
    <citation type="journal article" date="2019" name="Nat. Ecol. Evol.">
        <title>Megaphylogeny resolves global patterns of mushroom evolution.</title>
        <authorList>
            <person name="Varga T."/>
            <person name="Krizsan K."/>
            <person name="Foldi C."/>
            <person name="Dima B."/>
            <person name="Sanchez-Garcia M."/>
            <person name="Sanchez-Ramirez S."/>
            <person name="Szollosi G.J."/>
            <person name="Szarkandi J.G."/>
            <person name="Papp V."/>
            <person name="Albert L."/>
            <person name="Andreopoulos W."/>
            <person name="Angelini C."/>
            <person name="Antonin V."/>
            <person name="Barry K.W."/>
            <person name="Bougher N.L."/>
            <person name="Buchanan P."/>
            <person name="Buyck B."/>
            <person name="Bense V."/>
            <person name="Catcheside P."/>
            <person name="Chovatia M."/>
            <person name="Cooper J."/>
            <person name="Damon W."/>
            <person name="Desjardin D."/>
            <person name="Finy P."/>
            <person name="Geml J."/>
            <person name="Haridas S."/>
            <person name="Hughes K."/>
            <person name="Justo A."/>
            <person name="Karasinski D."/>
            <person name="Kautmanova I."/>
            <person name="Kiss B."/>
            <person name="Kocsube S."/>
            <person name="Kotiranta H."/>
            <person name="LaButti K.M."/>
            <person name="Lechner B.E."/>
            <person name="Liimatainen K."/>
            <person name="Lipzen A."/>
            <person name="Lukacs Z."/>
            <person name="Mihaltcheva S."/>
            <person name="Morgado L.N."/>
            <person name="Niskanen T."/>
            <person name="Noordeloos M.E."/>
            <person name="Ohm R.A."/>
            <person name="Ortiz-Santana B."/>
            <person name="Ovrebo C."/>
            <person name="Racz N."/>
            <person name="Riley R."/>
            <person name="Savchenko A."/>
            <person name="Shiryaev A."/>
            <person name="Soop K."/>
            <person name="Spirin V."/>
            <person name="Szebenyi C."/>
            <person name="Tomsovsky M."/>
            <person name="Tulloss R.E."/>
            <person name="Uehling J."/>
            <person name="Grigoriev I.V."/>
            <person name="Vagvolgyi C."/>
            <person name="Papp T."/>
            <person name="Martin F.M."/>
            <person name="Miettinen O."/>
            <person name="Hibbett D.S."/>
            <person name="Nagy L.G."/>
        </authorList>
    </citation>
    <scope>NUCLEOTIDE SEQUENCE [LARGE SCALE GENOMIC DNA]</scope>
    <source>
        <strain evidence="6 7">CBS 121175</strain>
    </source>
</reference>
<evidence type="ECO:0000256" key="5">
    <source>
        <dbReference type="ARBA" id="ARBA00023186"/>
    </source>
</evidence>
<organism evidence="6 7">
    <name type="scientific">Coprinopsis marcescibilis</name>
    <name type="common">Agaric fungus</name>
    <name type="synonym">Psathyrella marcescibilis</name>
    <dbReference type="NCBI Taxonomy" id="230819"/>
    <lineage>
        <taxon>Eukaryota</taxon>
        <taxon>Fungi</taxon>
        <taxon>Dikarya</taxon>
        <taxon>Basidiomycota</taxon>
        <taxon>Agaricomycotina</taxon>
        <taxon>Agaricomycetes</taxon>
        <taxon>Agaricomycetidae</taxon>
        <taxon>Agaricales</taxon>
        <taxon>Agaricineae</taxon>
        <taxon>Psathyrellaceae</taxon>
        <taxon>Coprinopsis</taxon>
    </lineage>
</organism>
<evidence type="ECO:0000313" key="7">
    <source>
        <dbReference type="Proteomes" id="UP000307440"/>
    </source>
</evidence>
<dbReference type="InterPro" id="IPR002423">
    <property type="entry name" value="Cpn60/GroEL/TCP-1"/>
</dbReference>
<keyword evidence="4" id="KW-0067">ATP-binding</keyword>
<dbReference type="InterPro" id="IPR001844">
    <property type="entry name" value="Cpn60/GroEL"/>
</dbReference>
<dbReference type="InterPro" id="IPR027413">
    <property type="entry name" value="GROEL-like_equatorial_sf"/>
</dbReference>
<evidence type="ECO:0000256" key="4">
    <source>
        <dbReference type="ARBA" id="ARBA00022840"/>
    </source>
</evidence>
<dbReference type="Proteomes" id="UP000307440">
    <property type="component" value="Unassembled WGS sequence"/>
</dbReference>
<dbReference type="PANTHER" id="PTHR45633">
    <property type="entry name" value="60 KDA HEAT SHOCK PROTEIN, MITOCHONDRIAL"/>
    <property type="match status" value="1"/>
</dbReference>
<dbReference type="Gene3D" id="1.10.560.10">
    <property type="entry name" value="GroEL-like equatorial domain"/>
    <property type="match status" value="2"/>
</dbReference>
<dbReference type="InterPro" id="IPR027409">
    <property type="entry name" value="GroEL-like_apical_dom_sf"/>
</dbReference>
<dbReference type="OrthoDB" id="1733909at2759"/>
<dbReference type="InterPro" id="IPR017998">
    <property type="entry name" value="Chaperone_TCP-1"/>
</dbReference>
<dbReference type="PRINTS" id="PR00304">
    <property type="entry name" value="TCOMPLEXTCP1"/>
</dbReference>
<keyword evidence="7" id="KW-1185">Reference proteome</keyword>
<dbReference type="STRING" id="230819.A0A5C3KE01"/>
<evidence type="ECO:0000256" key="2">
    <source>
        <dbReference type="ARBA" id="ARBA00008020"/>
    </source>
</evidence>
<proteinExistence type="inferred from homology"/>
<dbReference type="InterPro" id="IPR018370">
    <property type="entry name" value="Chaperonin_Cpn60_CS"/>
</dbReference>